<dbReference type="EMBL" id="GQ900410">
    <property type="protein sequence ID" value="ADA61988.1"/>
    <property type="molecule type" value="Genomic_DNA"/>
</dbReference>
<evidence type="ECO:0000313" key="2">
    <source>
        <dbReference type="EMBL" id="ADA61945.1"/>
    </source>
</evidence>
<geneLocation type="plasmid" evidence="2">
    <name>SAP050A</name>
</geneLocation>
<keyword evidence="1" id="KW-0614">Plasmid</keyword>
<evidence type="ECO:0000313" key="3">
    <source>
        <dbReference type="EMBL" id="ADA61988.1"/>
    </source>
</evidence>
<geneLocation type="plasmid" evidence="1">
    <name>SAP049A</name>
</geneLocation>
<protein>
    <submittedName>
        <fullName evidence="1">Uncharacterized protein</fullName>
    </submittedName>
</protein>
<gene>
    <name evidence="1" type="ORF">SAP049A_031</name>
    <name evidence="2" type="ORF">SAP050A_017</name>
    <name evidence="3" type="ORF">SAP051A_023</name>
</gene>
<dbReference type="EMBL" id="GQ900409">
    <property type="protein sequence ID" value="ADA61945.1"/>
    <property type="molecule type" value="Genomic_DNA"/>
</dbReference>
<sequence>MLNPIVSPNSFTPLPNIGDTKLCINNERDAHIVNEVLLQS</sequence>
<reference evidence="1" key="2">
    <citation type="submission" date="2009-12" db="EMBL/GenBank/DDBJ databases">
        <authorList>
            <person name="Summers A.O."/>
            <person name="Shearer J."/>
            <person name="Wireman J."/>
        </authorList>
    </citation>
    <scope>NUCLEOTIDE SEQUENCE</scope>
    <source>
        <strain evidence="1">NE 3868</strain>
        <strain evidence="2">NE 3874</strain>
        <strain evidence="3">NE 3883</strain>
        <plasmid evidence="1">SAP049A</plasmid>
        <plasmid evidence="2">SAP050A</plasmid>
        <plasmid evidence="3">SAP051A</plasmid>
    </source>
</reference>
<reference evidence="1" key="1">
    <citation type="submission" date="2009-08" db="EMBL/GenBank/DDBJ databases">
        <authorList>
            <person name="Gill J."/>
            <person name="Borman J."/>
            <person name="Shetty J."/>
            <person name="Hostetler J."/>
            <person name="Durkin S."/>
            <person name="Montgomery B."/>
        </authorList>
    </citation>
    <scope>NUCLEOTIDE SEQUENCE</scope>
    <source>
        <strain evidence="1">NE 3868</strain>
        <strain evidence="2">NE 3874</strain>
        <strain evidence="3">NE 3883</strain>
        <plasmid evidence="1">SAP049A</plasmid>
        <plasmid evidence="2">SAP050A</plasmid>
        <plasmid evidence="3">SAP051A</plasmid>
    </source>
</reference>
<name>D2J8Z9_STAAU</name>
<geneLocation type="plasmid" evidence="3">
    <name>SAP051A</name>
</geneLocation>
<dbReference type="AlphaFoldDB" id="D2J8Z9"/>
<proteinExistence type="predicted"/>
<evidence type="ECO:0000313" key="1">
    <source>
        <dbReference type="EMBL" id="ADA61920.1"/>
    </source>
</evidence>
<organism evidence="1">
    <name type="scientific">Staphylococcus aureus</name>
    <dbReference type="NCBI Taxonomy" id="1280"/>
    <lineage>
        <taxon>Bacteria</taxon>
        <taxon>Bacillati</taxon>
        <taxon>Bacillota</taxon>
        <taxon>Bacilli</taxon>
        <taxon>Bacillales</taxon>
        <taxon>Staphylococcaceae</taxon>
        <taxon>Staphylococcus</taxon>
    </lineage>
</organism>
<accession>D2J8Z9</accession>
<dbReference type="EMBL" id="GQ900407">
    <property type="protein sequence ID" value="ADA61920.1"/>
    <property type="molecule type" value="Genomic_DNA"/>
</dbReference>